<name>A0A9P9DG23_9PLEO</name>
<gene>
    <name evidence="1" type="ORF">B0J11DRAFT_508695</name>
</gene>
<dbReference type="CDD" id="cd02234">
    <property type="entry name" value="cupin_BLR7677-like"/>
    <property type="match status" value="1"/>
</dbReference>
<comment type="caution">
    <text evidence="1">The sequence shown here is derived from an EMBL/GenBank/DDBJ whole genome shotgun (WGS) entry which is preliminary data.</text>
</comment>
<dbReference type="PANTHER" id="PTHR38599:SF1">
    <property type="entry name" value="CUPIN DOMAIN PROTEIN (AFU_ORTHOLOGUE AFUA_3G13620)"/>
    <property type="match status" value="1"/>
</dbReference>
<keyword evidence="2" id="KW-1185">Reference proteome</keyword>
<dbReference type="InterPro" id="IPR011051">
    <property type="entry name" value="RmlC_Cupin_sf"/>
</dbReference>
<dbReference type="InterPro" id="IPR014710">
    <property type="entry name" value="RmlC-like_jellyroll"/>
</dbReference>
<dbReference type="SUPFAM" id="SSF51182">
    <property type="entry name" value="RmlC-like cupins"/>
    <property type="match status" value="1"/>
</dbReference>
<dbReference type="OrthoDB" id="5793281at2759"/>
<reference evidence="1" key="1">
    <citation type="journal article" date="2021" name="Nat. Commun.">
        <title>Genetic determinants of endophytism in the Arabidopsis root mycobiome.</title>
        <authorList>
            <person name="Mesny F."/>
            <person name="Miyauchi S."/>
            <person name="Thiergart T."/>
            <person name="Pickel B."/>
            <person name="Atanasova L."/>
            <person name="Karlsson M."/>
            <person name="Huettel B."/>
            <person name="Barry K.W."/>
            <person name="Haridas S."/>
            <person name="Chen C."/>
            <person name="Bauer D."/>
            <person name="Andreopoulos W."/>
            <person name="Pangilinan J."/>
            <person name="LaButti K."/>
            <person name="Riley R."/>
            <person name="Lipzen A."/>
            <person name="Clum A."/>
            <person name="Drula E."/>
            <person name="Henrissat B."/>
            <person name="Kohler A."/>
            <person name="Grigoriev I.V."/>
            <person name="Martin F.M."/>
            <person name="Hacquard S."/>
        </authorList>
    </citation>
    <scope>NUCLEOTIDE SEQUENCE</scope>
    <source>
        <strain evidence="1">MPI-CAGE-CH-0243</strain>
    </source>
</reference>
<dbReference type="Proteomes" id="UP000700596">
    <property type="component" value="Unassembled WGS sequence"/>
</dbReference>
<accession>A0A9P9DG23</accession>
<evidence type="ECO:0000313" key="2">
    <source>
        <dbReference type="Proteomes" id="UP000700596"/>
    </source>
</evidence>
<evidence type="ECO:0000313" key="1">
    <source>
        <dbReference type="EMBL" id="KAH7119910.1"/>
    </source>
</evidence>
<protein>
    <recommendedName>
        <fullName evidence="3">Cupin 2 conserved barrel domain-containing protein</fullName>
    </recommendedName>
</protein>
<sequence>MTSSFISPNVIKVDGQWQIEGHPRESLQILSTFDPPTLPNHTIIVASVTLPPNSATPPHRHGGAAVVAVPISGKTLNQMNGAEPKIYGPGDIMYEAPGCHHQRSEFVEGGEGGDATFIAVLVVDKETVDYGRDIGGFLCWIRKLR</sequence>
<dbReference type="EMBL" id="JAGMWT010000011">
    <property type="protein sequence ID" value="KAH7119910.1"/>
    <property type="molecule type" value="Genomic_DNA"/>
</dbReference>
<dbReference type="AlphaFoldDB" id="A0A9P9DG23"/>
<dbReference type="Gene3D" id="2.60.120.10">
    <property type="entry name" value="Jelly Rolls"/>
    <property type="match status" value="1"/>
</dbReference>
<proteinExistence type="predicted"/>
<evidence type="ECO:0008006" key="3">
    <source>
        <dbReference type="Google" id="ProtNLM"/>
    </source>
</evidence>
<organism evidence="1 2">
    <name type="scientific">Dendryphion nanum</name>
    <dbReference type="NCBI Taxonomy" id="256645"/>
    <lineage>
        <taxon>Eukaryota</taxon>
        <taxon>Fungi</taxon>
        <taxon>Dikarya</taxon>
        <taxon>Ascomycota</taxon>
        <taxon>Pezizomycotina</taxon>
        <taxon>Dothideomycetes</taxon>
        <taxon>Pleosporomycetidae</taxon>
        <taxon>Pleosporales</taxon>
        <taxon>Torulaceae</taxon>
        <taxon>Dendryphion</taxon>
    </lineage>
</organism>
<dbReference type="PANTHER" id="PTHR38599">
    <property type="entry name" value="CUPIN DOMAIN PROTEIN (AFU_ORTHOLOGUE AFUA_3G13620)"/>
    <property type="match status" value="1"/>
</dbReference>